<evidence type="ECO:0000313" key="12">
    <source>
        <dbReference type="EMBL" id="KAB3532891.1"/>
    </source>
</evidence>
<dbReference type="GO" id="GO:0003908">
    <property type="term" value="F:methylated-DNA-[protein]-cysteine S-methyltransferase activity"/>
    <property type="evidence" value="ECO:0007669"/>
    <property type="project" value="UniProtKB-UniRule"/>
</dbReference>
<dbReference type="EC" id="2.1.1.63" evidence="9"/>
<dbReference type="CDD" id="cd06445">
    <property type="entry name" value="ATase"/>
    <property type="match status" value="1"/>
</dbReference>
<comment type="similarity">
    <text evidence="2 9">Belongs to the MGMT family.</text>
</comment>
<comment type="subcellular location">
    <subcellularLocation>
        <location evidence="9">Cytoplasm</location>
    </subcellularLocation>
</comment>
<feature type="domain" description="Methylguanine DNA methyltransferase ribonuclease-like" evidence="11">
    <location>
        <begin position="5"/>
        <end position="82"/>
    </location>
</feature>
<comment type="catalytic activity">
    <reaction evidence="8 9">
        <text>a 6-O-methyl-2'-deoxyguanosine in DNA + L-cysteinyl-[protein] = S-methyl-L-cysteinyl-[protein] + a 2'-deoxyguanosine in DNA</text>
        <dbReference type="Rhea" id="RHEA:24000"/>
        <dbReference type="Rhea" id="RHEA-COMP:10131"/>
        <dbReference type="Rhea" id="RHEA-COMP:10132"/>
        <dbReference type="Rhea" id="RHEA-COMP:11367"/>
        <dbReference type="Rhea" id="RHEA-COMP:11368"/>
        <dbReference type="ChEBI" id="CHEBI:29950"/>
        <dbReference type="ChEBI" id="CHEBI:82612"/>
        <dbReference type="ChEBI" id="CHEBI:85445"/>
        <dbReference type="ChEBI" id="CHEBI:85448"/>
        <dbReference type="EC" id="2.1.1.63"/>
    </reaction>
</comment>
<keyword evidence="6 9" id="KW-0227">DNA damage</keyword>
<dbReference type="Proteomes" id="UP000432715">
    <property type="component" value="Unassembled WGS sequence"/>
</dbReference>
<evidence type="ECO:0000256" key="4">
    <source>
        <dbReference type="ARBA" id="ARBA00022603"/>
    </source>
</evidence>
<dbReference type="NCBIfam" id="TIGR00589">
    <property type="entry name" value="ogt"/>
    <property type="match status" value="1"/>
</dbReference>
<feature type="domain" description="Methylated-DNA-[protein]-cysteine S-methyltransferase DNA binding" evidence="10">
    <location>
        <begin position="86"/>
        <end position="166"/>
    </location>
</feature>
<dbReference type="InterPro" id="IPR023546">
    <property type="entry name" value="MGMT"/>
</dbReference>
<evidence type="ECO:0000256" key="7">
    <source>
        <dbReference type="ARBA" id="ARBA00023204"/>
    </source>
</evidence>
<keyword evidence="13" id="KW-1185">Reference proteome</keyword>
<evidence type="ECO:0000259" key="11">
    <source>
        <dbReference type="Pfam" id="PF02870"/>
    </source>
</evidence>
<keyword evidence="7 9" id="KW-0234">DNA repair</keyword>
<feature type="active site" description="Nucleophile; methyl group acceptor" evidence="9">
    <location>
        <position position="137"/>
    </location>
</feature>
<accession>A0A6I0FDW1</accession>
<evidence type="ECO:0000256" key="9">
    <source>
        <dbReference type="HAMAP-Rule" id="MF_00772"/>
    </source>
</evidence>
<dbReference type="GO" id="GO:0006307">
    <property type="term" value="P:DNA alkylation repair"/>
    <property type="evidence" value="ECO:0007669"/>
    <property type="project" value="UniProtKB-UniRule"/>
</dbReference>
<keyword evidence="3 9" id="KW-0963">Cytoplasm</keyword>
<evidence type="ECO:0000256" key="3">
    <source>
        <dbReference type="ARBA" id="ARBA00022490"/>
    </source>
</evidence>
<comment type="miscellaneous">
    <text evidence="9">This enzyme catalyzes only one turnover and therefore is not strictly catalytic. According to one definition, an enzyme is a biocatalyst that acts repeatedly and over many reaction cycles.</text>
</comment>
<dbReference type="GO" id="GO:0032259">
    <property type="term" value="P:methylation"/>
    <property type="evidence" value="ECO:0007669"/>
    <property type="project" value="UniProtKB-KW"/>
</dbReference>
<name>A0A6I0FDW1_9FIRM</name>
<dbReference type="InterPro" id="IPR014048">
    <property type="entry name" value="MethylDNA_cys_MeTrfase_DNA-bd"/>
</dbReference>
<keyword evidence="4 9" id="KW-0489">Methyltransferase</keyword>
<gene>
    <name evidence="12" type="ORF">F8154_11110</name>
</gene>
<dbReference type="Pfam" id="PF01035">
    <property type="entry name" value="DNA_binding_1"/>
    <property type="match status" value="1"/>
</dbReference>
<dbReference type="PANTHER" id="PTHR10815:SF12">
    <property type="entry name" value="METHYLATED-DNA--PROTEIN-CYSTEINE METHYLTRANSFERASE, INDUCIBLE"/>
    <property type="match status" value="1"/>
</dbReference>
<dbReference type="InterPro" id="IPR036631">
    <property type="entry name" value="MGMT_N_sf"/>
</dbReference>
<dbReference type="InterPro" id="IPR036217">
    <property type="entry name" value="MethylDNA_cys_MeTrfase_DNAb"/>
</dbReference>
<organism evidence="12 13">
    <name type="scientific">Alkaliphilus pronyensis</name>
    <dbReference type="NCBI Taxonomy" id="1482732"/>
    <lineage>
        <taxon>Bacteria</taxon>
        <taxon>Bacillati</taxon>
        <taxon>Bacillota</taxon>
        <taxon>Clostridia</taxon>
        <taxon>Peptostreptococcales</taxon>
        <taxon>Natronincolaceae</taxon>
        <taxon>Alkaliphilus</taxon>
    </lineage>
</organism>
<proteinExistence type="inferred from homology"/>
<dbReference type="AlphaFoldDB" id="A0A6I0FDW1"/>
<dbReference type="PANTHER" id="PTHR10815">
    <property type="entry name" value="METHYLATED-DNA--PROTEIN-CYSTEINE METHYLTRANSFERASE"/>
    <property type="match status" value="1"/>
</dbReference>
<dbReference type="FunFam" id="1.10.10.10:FF:000214">
    <property type="entry name" value="Methylated-DNA--protein-cysteine methyltransferase"/>
    <property type="match status" value="1"/>
</dbReference>
<dbReference type="EMBL" id="WBZC01000044">
    <property type="protein sequence ID" value="KAB3532891.1"/>
    <property type="molecule type" value="Genomic_DNA"/>
</dbReference>
<evidence type="ECO:0000256" key="8">
    <source>
        <dbReference type="ARBA" id="ARBA00049348"/>
    </source>
</evidence>
<dbReference type="Gene3D" id="1.10.10.10">
    <property type="entry name" value="Winged helix-like DNA-binding domain superfamily/Winged helix DNA-binding domain"/>
    <property type="match status" value="1"/>
</dbReference>
<dbReference type="GO" id="GO:0005737">
    <property type="term" value="C:cytoplasm"/>
    <property type="evidence" value="ECO:0007669"/>
    <property type="project" value="UniProtKB-SubCell"/>
</dbReference>
<dbReference type="SUPFAM" id="SSF46767">
    <property type="entry name" value="Methylated DNA-protein cysteine methyltransferase, C-terminal domain"/>
    <property type="match status" value="1"/>
</dbReference>
<dbReference type="OrthoDB" id="9802228at2"/>
<comment type="catalytic activity">
    <reaction evidence="1 9">
        <text>a 4-O-methyl-thymidine in DNA + L-cysteinyl-[protein] = a thymidine in DNA + S-methyl-L-cysteinyl-[protein]</text>
        <dbReference type="Rhea" id="RHEA:53428"/>
        <dbReference type="Rhea" id="RHEA-COMP:10131"/>
        <dbReference type="Rhea" id="RHEA-COMP:10132"/>
        <dbReference type="Rhea" id="RHEA-COMP:13555"/>
        <dbReference type="Rhea" id="RHEA-COMP:13556"/>
        <dbReference type="ChEBI" id="CHEBI:29950"/>
        <dbReference type="ChEBI" id="CHEBI:82612"/>
        <dbReference type="ChEBI" id="CHEBI:137386"/>
        <dbReference type="ChEBI" id="CHEBI:137387"/>
        <dbReference type="EC" id="2.1.1.63"/>
    </reaction>
</comment>
<sequence length="174" mass="19906">MIEAVYYTSLNFSTMKLLIASSSKGLLLIEFNKEQEEFVELLKDHFPSLEPIKDREKNLQYINQLTEYFQGKRKEFTFPISLTGTAFQTKVWKELANIPYGKTASYRDIAERIDNPKAMRAVGMANNKNKLPIVIPCHRVIGVNNRLIGYGGGLHIKEELLKLEGINVKDDKVI</sequence>
<dbReference type="InterPro" id="IPR036388">
    <property type="entry name" value="WH-like_DNA-bd_sf"/>
</dbReference>
<evidence type="ECO:0000256" key="1">
    <source>
        <dbReference type="ARBA" id="ARBA00001286"/>
    </source>
</evidence>
<dbReference type="Pfam" id="PF02870">
    <property type="entry name" value="Methyltransf_1N"/>
    <property type="match status" value="1"/>
</dbReference>
<evidence type="ECO:0000256" key="2">
    <source>
        <dbReference type="ARBA" id="ARBA00008711"/>
    </source>
</evidence>
<dbReference type="Gene3D" id="3.30.160.70">
    <property type="entry name" value="Methylated DNA-protein cysteine methyltransferase domain"/>
    <property type="match status" value="1"/>
</dbReference>
<keyword evidence="5 9" id="KW-0808">Transferase</keyword>
<dbReference type="SUPFAM" id="SSF53155">
    <property type="entry name" value="Methylated DNA-protein cysteine methyltransferase domain"/>
    <property type="match status" value="1"/>
</dbReference>
<evidence type="ECO:0000256" key="6">
    <source>
        <dbReference type="ARBA" id="ARBA00022763"/>
    </source>
</evidence>
<protein>
    <recommendedName>
        <fullName evidence="9">Methylated-DNA--protein-cysteine methyltransferase</fullName>
        <ecNumber evidence="9">2.1.1.63</ecNumber>
    </recommendedName>
    <alternativeName>
        <fullName evidence="9">6-O-methylguanine-DNA methyltransferase</fullName>
        <shortName evidence="9">MGMT</shortName>
    </alternativeName>
    <alternativeName>
        <fullName evidence="9">O-6-methylguanine-DNA-alkyltransferase</fullName>
    </alternativeName>
</protein>
<dbReference type="RefSeq" id="WP_151861686.1">
    <property type="nucleotide sequence ID" value="NZ_WBZC01000044.1"/>
</dbReference>
<evidence type="ECO:0000256" key="5">
    <source>
        <dbReference type="ARBA" id="ARBA00022679"/>
    </source>
</evidence>
<evidence type="ECO:0000313" key="13">
    <source>
        <dbReference type="Proteomes" id="UP000432715"/>
    </source>
</evidence>
<dbReference type="InterPro" id="IPR008332">
    <property type="entry name" value="MethylG_MeTrfase_N"/>
</dbReference>
<comment type="function">
    <text evidence="9">Involved in the cellular defense against the biological effects of O6-methylguanine (O6-MeG) and O4-methylthymine (O4-MeT) in DNA. Repairs the methylated nucleobase in DNA by stoichiometrically transferring the methyl group to a cysteine residue in the enzyme. This is a suicide reaction: the enzyme is irreversibly inactivated.</text>
</comment>
<dbReference type="InterPro" id="IPR001497">
    <property type="entry name" value="MethylDNA_cys_MeTrfase_AS"/>
</dbReference>
<dbReference type="HAMAP" id="MF_00772">
    <property type="entry name" value="OGT"/>
    <property type="match status" value="1"/>
</dbReference>
<comment type="caution">
    <text evidence="12">The sequence shown here is derived from an EMBL/GenBank/DDBJ whole genome shotgun (WGS) entry which is preliminary data.</text>
</comment>
<dbReference type="PROSITE" id="PS00374">
    <property type="entry name" value="MGMT"/>
    <property type="match status" value="1"/>
</dbReference>
<evidence type="ECO:0000259" key="10">
    <source>
        <dbReference type="Pfam" id="PF01035"/>
    </source>
</evidence>
<reference evidence="12 13" key="1">
    <citation type="submission" date="2019-10" db="EMBL/GenBank/DDBJ databases">
        <title>Alkaliphilus serpentinus sp. nov. and Alkaliphilus pronyensis sp. nov., two novel anaerobic alkaliphilic species isolated from the serpentinized-hosted hydrothermal field of the Prony Bay (New Caledonia).</title>
        <authorList>
            <person name="Postec A."/>
        </authorList>
    </citation>
    <scope>NUCLEOTIDE SEQUENCE [LARGE SCALE GENOMIC DNA]</scope>
    <source>
        <strain evidence="12 13">LacV</strain>
    </source>
</reference>